<keyword evidence="5" id="KW-1185">Reference proteome</keyword>
<dbReference type="Pfam" id="PF07875">
    <property type="entry name" value="Coat_F"/>
    <property type="match status" value="1"/>
</dbReference>
<protein>
    <submittedName>
        <fullName evidence="4">Spore coat protein F</fullName>
    </submittedName>
</protein>
<keyword evidence="1" id="KW-0749">Sporulation</keyword>
<organism evidence="4 5">
    <name type="scientific">Bacillus thermotolerans</name>
    <name type="common">Quasibacillus thermotolerans</name>
    <dbReference type="NCBI Taxonomy" id="1221996"/>
    <lineage>
        <taxon>Bacteria</taxon>
        <taxon>Bacillati</taxon>
        <taxon>Bacillota</taxon>
        <taxon>Bacilli</taxon>
        <taxon>Bacillales</taxon>
        <taxon>Bacillaceae</taxon>
        <taxon>Bacillus</taxon>
    </lineage>
</organism>
<gene>
    <name evidence="4" type="ORF">QY95_02510</name>
</gene>
<dbReference type="STRING" id="1221996.QY95_02510"/>
<dbReference type="GO" id="GO:0030435">
    <property type="term" value="P:sporulation resulting in formation of a cellular spore"/>
    <property type="evidence" value="ECO:0007669"/>
    <property type="project" value="UniProtKB-KW"/>
</dbReference>
<dbReference type="InterPro" id="IPR012347">
    <property type="entry name" value="Ferritin-like"/>
</dbReference>
<accession>A0A0F5HMD0</accession>
<comment type="similarity">
    <text evidence="3">Belongs to the CotF family.</text>
</comment>
<dbReference type="EMBL" id="JWIR02000043">
    <property type="protein sequence ID" value="KKB39070.1"/>
    <property type="molecule type" value="Genomic_DNA"/>
</dbReference>
<accession>A0A0F5I1D6</accession>
<evidence type="ECO:0000313" key="5">
    <source>
        <dbReference type="Proteomes" id="UP000031563"/>
    </source>
</evidence>
<evidence type="ECO:0000313" key="4">
    <source>
        <dbReference type="EMBL" id="KKB39070.1"/>
    </source>
</evidence>
<dbReference type="PANTHER" id="PTHR39183:SF1">
    <property type="entry name" value="SPORE COAT PROTEIN F-LIKE PROTEIN YHCQ"/>
    <property type="match status" value="1"/>
</dbReference>
<dbReference type="Gene3D" id="1.20.1260.10">
    <property type="match status" value="1"/>
</dbReference>
<dbReference type="InterPro" id="IPR012851">
    <property type="entry name" value="Spore_coat_CotF-like"/>
</dbReference>
<evidence type="ECO:0000256" key="1">
    <source>
        <dbReference type="ARBA" id="ARBA00022969"/>
    </source>
</evidence>
<dbReference type="AlphaFoldDB" id="A0A0F5HMD0"/>
<dbReference type="Proteomes" id="UP000031563">
    <property type="component" value="Unassembled WGS sequence"/>
</dbReference>
<comment type="subcellular location">
    <subcellularLocation>
        <location evidence="2">Spore coat</location>
    </subcellularLocation>
</comment>
<evidence type="ECO:0000256" key="2">
    <source>
        <dbReference type="ARBA" id="ARBA00024325"/>
    </source>
</evidence>
<sequence>MDFLDPEMAEGMPEKTDAALSLEFLLSIKNGIRNYAFALTETASSEVRDALYRQMEQALDLHEEVYELMLKKGWLYPHDVGKQIELDLKSASMALDIAEMNLFPNDTDRRGMMATPDK</sequence>
<dbReference type="PANTHER" id="PTHR39183">
    <property type="entry name" value="SPORE COAT PROTEIN F-LIKE PROTEIN YHCQ"/>
    <property type="match status" value="1"/>
</dbReference>
<proteinExistence type="inferred from homology"/>
<evidence type="ECO:0000256" key="3">
    <source>
        <dbReference type="ARBA" id="ARBA00024344"/>
    </source>
</evidence>
<comment type="caution">
    <text evidence="4">The sequence shown here is derived from an EMBL/GenBank/DDBJ whole genome shotgun (WGS) entry which is preliminary data.</text>
</comment>
<name>A0A0F5HMD0_BACTR</name>
<reference evidence="4" key="1">
    <citation type="submission" date="2015-02" db="EMBL/GenBank/DDBJ databases">
        <title>Genome Assembly of Bacillaceae bacterium MTCC 8252.</title>
        <authorList>
            <person name="Verma A."/>
            <person name="Khatri I."/>
            <person name="Mual P."/>
            <person name="Subramanian S."/>
            <person name="Krishnamurthi S."/>
        </authorList>
    </citation>
    <scope>NUCLEOTIDE SEQUENCE [LARGE SCALE GENOMIC DNA]</scope>
    <source>
        <strain evidence="4">MTCC 8252</strain>
    </source>
</reference>